<evidence type="ECO:0000256" key="1">
    <source>
        <dbReference type="SAM" id="SignalP"/>
    </source>
</evidence>
<dbReference type="EMBL" id="WIGN01000033">
    <property type="protein sequence ID" value="KAF6815728.1"/>
    <property type="molecule type" value="Genomic_DNA"/>
</dbReference>
<evidence type="ECO:0000313" key="3">
    <source>
        <dbReference type="Proteomes" id="UP000652219"/>
    </source>
</evidence>
<dbReference type="Proteomes" id="UP000652219">
    <property type="component" value="Unassembled WGS sequence"/>
</dbReference>
<dbReference type="AlphaFoldDB" id="A0A8H6JMS9"/>
<evidence type="ECO:0000313" key="2">
    <source>
        <dbReference type="EMBL" id="KAF6815728.1"/>
    </source>
</evidence>
<keyword evidence="3" id="KW-1185">Reference proteome</keyword>
<comment type="caution">
    <text evidence="2">The sequence shown here is derived from an EMBL/GenBank/DDBJ whole genome shotgun (WGS) entry which is preliminary data.</text>
</comment>
<gene>
    <name evidence="2" type="ORF">CSOJ01_03408</name>
</gene>
<feature type="signal peptide" evidence="1">
    <location>
        <begin position="1"/>
        <end position="33"/>
    </location>
</feature>
<name>A0A8H6JMS9_9PEZI</name>
<protein>
    <submittedName>
        <fullName evidence="2">Uncharacterized protein</fullName>
    </submittedName>
</protein>
<reference evidence="2 3" key="1">
    <citation type="journal article" date="2020" name="Phytopathology">
        <title>Genome Sequence Resources of Colletotrichum truncatum, C. plurivorum, C. musicola, and C. sojae: Four Species Pathogenic to Soybean (Glycine max).</title>
        <authorList>
            <person name="Rogerio F."/>
            <person name="Boufleur T.R."/>
            <person name="Ciampi-Guillardi M."/>
            <person name="Sukno S.A."/>
            <person name="Thon M.R."/>
            <person name="Massola Junior N.S."/>
            <person name="Baroncelli R."/>
        </authorList>
    </citation>
    <scope>NUCLEOTIDE SEQUENCE [LARGE SCALE GENOMIC DNA]</scope>
    <source>
        <strain evidence="2 3">LFN0009</strain>
    </source>
</reference>
<organism evidence="2 3">
    <name type="scientific">Colletotrichum sojae</name>
    <dbReference type="NCBI Taxonomy" id="2175907"/>
    <lineage>
        <taxon>Eukaryota</taxon>
        <taxon>Fungi</taxon>
        <taxon>Dikarya</taxon>
        <taxon>Ascomycota</taxon>
        <taxon>Pezizomycotina</taxon>
        <taxon>Sordariomycetes</taxon>
        <taxon>Hypocreomycetidae</taxon>
        <taxon>Glomerellales</taxon>
        <taxon>Glomerellaceae</taxon>
        <taxon>Colletotrichum</taxon>
        <taxon>Colletotrichum orchidearum species complex</taxon>
    </lineage>
</organism>
<proteinExistence type="predicted"/>
<accession>A0A8H6JMS9</accession>
<feature type="chain" id="PRO_5034542181" evidence="1">
    <location>
        <begin position="34"/>
        <end position="159"/>
    </location>
</feature>
<sequence>MDDGYEEWTPEPKPSSGWSGCVLSFFSLPVVCAVVSPPLLPPVSRLSSLVSSNSPAAETKQQQEPGFTDEPQSSIGMIRYLWSGVSVGRVRHVCKVNPPQAQLPSQSNGGMGGPWGGALGQCLCSSWCGHHWPVFTHGYPGPIRPGYEDHERECLARES</sequence>
<keyword evidence="1" id="KW-0732">Signal</keyword>